<evidence type="ECO:0000256" key="1">
    <source>
        <dbReference type="SAM" id="Coils"/>
    </source>
</evidence>
<organism evidence="2 3">
    <name type="scientific">Papaver nudicaule</name>
    <name type="common">Iceland poppy</name>
    <dbReference type="NCBI Taxonomy" id="74823"/>
    <lineage>
        <taxon>Eukaryota</taxon>
        <taxon>Viridiplantae</taxon>
        <taxon>Streptophyta</taxon>
        <taxon>Embryophyta</taxon>
        <taxon>Tracheophyta</taxon>
        <taxon>Spermatophyta</taxon>
        <taxon>Magnoliopsida</taxon>
        <taxon>Ranunculales</taxon>
        <taxon>Papaveraceae</taxon>
        <taxon>Papaveroideae</taxon>
        <taxon>Papaver</taxon>
    </lineage>
</organism>
<feature type="coiled-coil region" evidence="1">
    <location>
        <begin position="536"/>
        <end position="623"/>
    </location>
</feature>
<reference evidence="2" key="1">
    <citation type="submission" date="2022-03" db="EMBL/GenBank/DDBJ databases">
        <title>A functionally conserved STORR gene fusion in Papaver species that diverged 16.8 million years ago.</title>
        <authorList>
            <person name="Catania T."/>
        </authorList>
    </citation>
    <scope>NUCLEOTIDE SEQUENCE</scope>
    <source>
        <strain evidence="2">S-191538</strain>
    </source>
</reference>
<feature type="coiled-coil region" evidence="1">
    <location>
        <begin position="667"/>
        <end position="754"/>
    </location>
</feature>
<sequence>MEKVYKELDDVKDERDKLKEELRIKESAVKHLCCANDKLRSDYDQKLQKLEGDNKDLLIALDESDMKSNQQEQKLCTFKQEIEGLKELIKVSKKRCCDAEERGDNAIKELGKREDMCIKLEEENGKYKEQLKWKKEQFDYLEEAHSKVQDEFQLSKKEWAKEKLNLIEEISTLSTSLDSQTRISESLQSRLEMCNHALAHEESRRKLLEVEVSELKQCNESVLADYQEEKTKVESMTAQRDEEIASLRNSLGTKQTFSKEMEFRITHLEEENRVLRGSLKEFQEAQIHDAGAGSSLLKIRNKLRGLEKVHNECSMNMKARESEFISQTEKLTMNLNDCKSELVSKDKLIQDLQMELELWSSSTLQLKGDNEEMSVLLVMYKSKFTDAQSNLLNLEAAMELRDSDRREEIALLMEQLEKKNSSLMKAYAEVDKGRQTATLLVKKVESLDASNMSNSKTEMEVCSKVKDENIAHLMEELEQKNDLLLKACDEIGNYHEITASLKKKIELFRASEQQYIEVQYEFERCKTIQVVGELDIQVKNLMIIELEEEIHNLQQKLELRDKSLLCSEQNKEHLEAALEMKQLEIEKVQDQLGNQGRNLEGVIGKLESEKILLHNEIAKLTSEKKNFLDLLGDFSDRVNGFSDKGTELMARLESTMQSVSKANELDFQVKSLTIVELEEEIDNLQKKLELLDNSLMCSKQNEEHLEAALEMKQSEIEEVQDQLGNQERTFEGVIEKLESEKTLLHDEIVKLTSEKKDFLDLLGDFSDRVGGFSDKDTELMVWLEGISKAN</sequence>
<evidence type="ECO:0000313" key="2">
    <source>
        <dbReference type="EMBL" id="MCL7036519.1"/>
    </source>
</evidence>
<proteinExistence type="predicted"/>
<comment type="caution">
    <text evidence="2">The sequence shown here is derived from an EMBL/GenBank/DDBJ whole genome shotgun (WGS) entry which is preliminary data.</text>
</comment>
<protein>
    <submittedName>
        <fullName evidence="2">Uncharacterized protein</fullName>
    </submittedName>
</protein>
<keyword evidence="3" id="KW-1185">Reference proteome</keyword>
<dbReference type="EMBL" id="JAJJMA010168954">
    <property type="protein sequence ID" value="MCL7036519.1"/>
    <property type="molecule type" value="Genomic_DNA"/>
</dbReference>
<accession>A0AA41SBQ9</accession>
<gene>
    <name evidence="2" type="ORF">MKW94_010960</name>
</gene>
<feature type="coiled-coil region" evidence="1">
    <location>
        <begin position="1"/>
        <end position="28"/>
    </location>
</feature>
<keyword evidence="1" id="KW-0175">Coiled coil</keyword>
<dbReference type="PANTHER" id="PTHR45287">
    <property type="entry name" value="OS03G0691500 PROTEIN"/>
    <property type="match status" value="1"/>
</dbReference>
<dbReference type="AlphaFoldDB" id="A0AA41SBQ9"/>
<dbReference type="PANTHER" id="PTHR45287:SF4">
    <property type="entry name" value="OS03G0691500 PROTEIN"/>
    <property type="match status" value="1"/>
</dbReference>
<name>A0AA41SBQ9_PAPNU</name>
<dbReference type="InterPro" id="IPR040262">
    <property type="entry name" value="At4g38062-like"/>
</dbReference>
<evidence type="ECO:0000313" key="3">
    <source>
        <dbReference type="Proteomes" id="UP001177140"/>
    </source>
</evidence>
<dbReference type="Proteomes" id="UP001177140">
    <property type="component" value="Unassembled WGS sequence"/>
</dbReference>